<dbReference type="EMBL" id="BAAAQT010000006">
    <property type="protein sequence ID" value="GAA2174048.1"/>
    <property type="molecule type" value="Genomic_DNA"/>
</dbReference>
<organism evidence="3 4">
    <name type="scientific">Agrococcus versicolor</name>
    <dbReference type="NCBI Taxonomy" id="501482"/>
    <lineage>
        <taxon>Bacteria</taxon>
        <taxon>Bacillati</taxon>
        <taxon>Actinomycetota</taxon>
        <taxon>Actinomycetes</taxon>
        <taxon>Micrococcales</taxon>
        <taxon>Microbacteriaceae</taxon>
        <taxon>Agrococcus</taxon>
    </lineage>
</organism>
<sequence length="170" mass="17360">MTDRFDQPPRLGRVGVHREPERGWWRWWMTVVVAAAACVVLVVGGLGALQLLRVSDVDTSMPTGPEPITDPTALPEGTTITVLDASGVGAAGEVAAALQAAGWPVAAIADASEQRATTTVYFQGELEPYALGVAQTIGVGGAEATDQPLSGSTITVIVGTGVDPAPSASP</sequence>
<dbReference type="Pfam" id="PF13399">
    <property type="entry name" value="LytR_C"/>
    <property type="match status" value="1"/>
</dbReference>
<comment type="caution">
    <text evidence="3">The sequence shown here is derived from an EMBL/GenBank/DDBJ whole genome shotgun (WGS) entry which is preliminary data.</text>
</comment>
<feature type="transmembrane region" description="Helical" evidence="1">
    <location>
        <begin position="27"/>
        <end position="52"/>
    </location>
</feature>
<evidence type="ECO:0000259" key="2">
    <source>
        <dbReference type="Pfam" id="PF13399"/>
    </source>
</evidence>
<dbReference type="RefSeq" id="WP_344342892.1">
    <property type="nucleotide sequence ID" value="NZ_BAAAQT010000006.1"/>
</dbReference>
<dbReference type="InterPro" id="IPR027381">
    <property type="entry name" value="LytR/CpsA/Psr_C"/>
</dbReference>
<accession>A0ABN3ASH6</accession>
<keyword evidence="4" id="KW-1185">Reference proteome</keyword>
<evidence type="ECO:0000256" key="1">
    <source>
        <dbReference type="SAM" id="Phobius"/>
    </source>
</evidence>
<dbReference type="Gene3D" id="3.30.70.2390">
    <property type="match status" value="1"/>
</dbReference>
<gene>
    <name evidence="3" type="ORF">GCM10009846_18470</name>
</gene>
<reference evidence="3 4" key="1">
    <citation type="journal article" date="2019" name="Int. J. Syst. Evol. Microbiol.">
        <title>The Global Catalogue of Microorganisms (GCM) 10K type strain sequencing project: providing services to taxonomists for standard genome sequencing and annotation.</title>
        <authorList>
            <consortium name="The Broad Institute Genomics Platform"/>
            <consortium name="The Broad Institute Genome Sequencing Center for Infectious Disease"/>
            <person name="Wu L."/>
            <person name="Ma J."/>
        </authorList>
    </citation>
    <scope>NUCLEOTIDE SEQUENCE [LARGE SCALE GENOMIC DNA]</scope>
    <source>
        <strain evidence="3 4">JCM 16026</strain>
    </source>
</reference>
<name>A0ABN3ASH6_9MICO</name>
<feature type="domain" description="LytR/CpsA/Psr regulator C-terminal" evidence="2">
    <location>
        <begin position="78"/>
        <end position="160"/>
    </location>
</feature>
<keyword evidence="1" id="KW-0472">Membrane</keyword>
<keyword evidence="1" id="KW-0812">Transmembrane</keyword>
<dbReference type="Proteomes" id="UP001501599">
    <property type="component" value="Unassembled WGS sequence"/>
</dbReference>
<proteinExistence type="predicted"/>
<evidence type="ECO:0000313" key="3">
    <source>
        <dbReference type="EMBL" id="GAA2174048.1"/>
    </source>
</evidence>
<protein>
    <recommendedName>
        <fullName evidence="2">LytR/CpsA/Psr regulator C-terminal domain-containing protein</fullName>
    </recommendedName>
</protein>
<keyword evidence="1" id="KW-1133">Transmembrane helix</keyword>
<evidence type="ECO:0000313" key="4">
    <source>
        <dbReference type="Proteomes" id="UP001501599"/>
    </source>
</evidence>